<evidence type="ECO:0000313" key="14">
    <source>
        <dbReference type="Proteomes" id="UP001149142"/>
    </source>
</evidence>
<keyword evidence="8" id="KW-0157">Chromophore</keyword>
<evidence type="ECO:0000256" key="2">
    <source>
        <dbReference type="ARBA" id="ARBA00006402"/>
    </source>
</evidence>
<dbReference type="Pfam" id="PF02518">
    <property type="entry name" value="HATPase_c"/>
    <property type="match status" value="1"/>
</dbReference>
<dbReference type="CDD" id="cd00082">
    <property type="entry name" value="HisKA"/>
    <property type="match status" value="1"/>
</dbReference>
<evidence type="ECO:0000256" key="5">
    <source>
        <dbReference type="ARBA" id="ARBA00022606"/>
    </source>
</evidence>
<keyword evidence="9" id="KW-0675">Receptor</keyword>
<dbReference type="Gene3D" id="1.10.287.130">
    <property type="match status" value="1"/>
</dbReference>
<evidence type="ECO:0000313" key="13">
    <source>
        <dbReference type="EMBL" id="MDA0176523.1"/>
    </source>
</evidence>
<dbReference type="InterPro" id="IPR013515">
    <property type="entry name" value="Phytochrome_cen-reg"/>
</dbReference>
<dbReference type="InterPro" id="IPR013654">
    <property type="entry name" value="PAS_2"/>
</dbReference>
<dbReference type="PROSITE" id="PS50046">
    <property type="entry name" value="PHYTOCHROME_2"/>
    <property type="match status" value="1"/>
</dbReference>
<dbReference type="Pfam" id="PF00360">
    <property type="entry name" value="PHY"/>
    <property type="match status" value="1"/>
</dbReference>
<feature type="domain" description="Histidine kinase" evidence="12">
    <location>
        <begin position="516"/>
        <end position="730"/>
    </location>
</feature>
<dbReference type="InterPro" id="IPR036890">
    <property type="entry name" value="HATPase_C_sf"/>
</dbReference>
<evidence type="ECO:0000256" key="3">
    <source>
        <dbReference type="ARBA" id="ARBA00012438"/>
    </source>
</evidence>
<dbReference type="EMBL" id="JAPFGC010000002">
    <property type="protein sequence ID" value="MDA0176523.1"/>
    <property type="molecule type" value="Genomic_DNA"/>
</dbReference>
<reference evidence="13" key="1">
    <citation type="submission" date="2022-11" db="EMBL/GenBank/DDBJ databases">
        <title>Refractory cell wall polysaccharides provide important carbon source for microbial heterotrophs in the hadal ocean.</title>
        <authorList>
            <person name="Zhu X."/>
        </authorList>
    </citation>
    <scope>NUCLEOTIDE SEQUENCE</scope>
    <source>
        <strain evidence="13">MTRN7</strain>
    </source>
</reference>
<evidence type="ECO:0000256" key="1">
    <source>
        <dbReference type="ARBA" id="ARBA00000085"/>
    </source>
</evidence>
<dbReference type="Gene3D" id="3.30.565.10">
    <property type="entry name" value="Histidine kinase-like ATPase, C-terminal domain"/>
    <property type="match status" value="1"/>
</dbReference>
<dbReference type="GO" id="GO:0005524">
    <property type="term" value="F:ATP binding"/>
    <property type="evidence" value="ECO:0007669"/>
    <property type="project" value="UniProtKB-KW"/>
</dbReference>
<accession>A0ABT4RXH5</accession>
<keyword evidence="10" id="KW-0175">Coiled coil</keyword>
<dbReference type="InterPro" id="IPR035965">
    <property type="entry name" value="PAS-like_dom_sf"/>
</dbReference>
<dbReference type="SMART" id="SM00388">
    <property type="entry name" value="HisKA"/>
    <property type="match status" value="1"/>
</dbReference>
<dbReference type="InterPro" id="IPR043150">
    <property type="entry name" value="Phytochrome_PHY_sf"/>
</dbReference>
<keyword evidence="5" id="KW-0716">Sensory transduction</keyword>
<evidence type="ECO:0000259" key="11">
    <source>
        <dbReference type="PROSITE" id="PS50046"/>
    </source>
</evidence>
<dbReference type="InterPro" id="IPR036097">
    <property type="entry name" value="HisK_dim/P_sf"/>
</dbReference>
<dbReference type="SUPFAM" id="SSF55785">
    <property type="entry name" value="PYP-like sensor domain (PAS domain)"/>
    <property type="match status" value="1"/>
</dbReference>
<evidence type="ECO:0000256" key="6">
    <source>
        <dbReference type="ARBA" id="ARBA00022679"/>
    </source>
</evidence>
<name>A0ABT4RXH5_9FLAO</name>
<dbReference type="Pfam" id="PF01590">
    <property type="entry name" value="GAF"/>
    <property type="match status" value="1"/>
</dbReference>
<dbReference type="InterPro" id="IPR050351">
    <property type="entry name" value="BphY/WalK/GraS-like"/>
</dbReference>
<dbReference type="SMART" id="SM00387">
    <property type="entry name" value="HATPase_c"/>
    <property type="match status" value="1"/>
</dbReference>
<dbReference type="PRINTS" id="PR01033">
    <property type="entry name" value="PHYTOCHROME"/>
</dbReference>
<feature type="coiled-coil region" evidence="10">
    <location>
        <begin position="489"/>
        <end position="516"/>
    </location>
</feature>
<dbReference type="SUPFAM" id="SSF47384">
    <property type="entry name" value="Homodimeric domain of signal transducing histidine kinase"/>
    <property type="match status" value="1"/>
</dbReference>
<keyword evidence="7" id="KW-0418">Kinase</keyword>
<dbReference type="RefSeq" id="WP_106688619.1">
    <property type="nucleotide sequence ID" value="NZ_CP061703.1"/>
</dbReference>
<evidence type="ECO:0000256" key="9">
    <source>
        <dbReference type="ARBA" id="ARBA00023170"/>
    </source>
</evidence>
<dbReference type="SUPFAM" id="SSF55874">
    <property type="entry name" value="ATPase domain of HSP90 chaperone/DNA topoisomerase II/histidine kinase"/>
    <property type="match status" value="1"/>
</dbReference>
<dbReference type="InterPro" id="IPR003661">
    <property type="entry name" value="HisK_dim/P_dom"/>
</dbReference>
<dbReference type="PROSITE" id="PS50109">
    <property type="entry name" value="HIS_KIN"/>
    <property type="match status" value="1"/>
</dbReference>
<sequence>MKSYPKITDINKCEDEPIHLIPNVQQFGCLLVLDYKDTIIQCSNNTIDILNIASQELLGTKIDKHISLDLKNTSGNNPIITTCNTIPILINVHEYESYVILDIEQLSDTDWDQFQFQQYMINSLNNLSNCNNLTDLSNNITQTTKDLFDYDRVMLYKFDEHWNGQIIAETKEEHLTSWLGINYPATDIPANARQLFLKQGVRVISNVEETNAALTPTVNCVTNSLTDISKSHFRAASPFHIEYLKNMKVSATLTCAIVNDDKLWGLIACHNYSAKSLSFQKRQACLLYSKMISNQISIKQSNFYLQKINNHSTVRLKLVENMSEKWDLIKGLTQHNVTGLNLLESDSFIIAYNDTIYNLGNTLEQTILKKLIKELEQLTKQSDYFISNNISEDINWLKTYSKDISGVMYFRISKKSNESVLWIRKEKIDTKIWGGNLDKINIEKETNSRLSPRKSFEKWSQYVKHTAIKWEAHEVSAAKALVNDIKNIIVTKFSEVNKLNKQLRNLNQELESFSYSVSHDLRGPLRGIDGFANILKEDYFDVLDDFGKESVETIINSAEKMNSLMDDILSYSGLSKVDKIDDYHNLNNIISDVLKDNDLLKNNPKTNIIINPNLPEIFGDKMMIYQLISNLITNAFKYSSKVDNPKIEIDYYNDGEKNIYFVKDNGIGFKPEYSKKIFGVFMRLTNKDYSGTGVGLAIAQRIVYRHSGDIWAESQLNKGAKFNFYFGQNEKRIKG</sequence>
<feature type="domain" description="Phytochrome chromophore attachment site" evidence="11">
    <location>
        <begin position="132"/>
        <end position="290"/>
    </location>
</feature>
<dbReference type="EC" id="2.7.13.3" evidence="3"/>
<dbReference type="InterPro" id="IPR003018">
    <property type="entry name" value="GAF"/>
</dbReference>
<dbReference type="Pfam" id="PF00512">
    <property type="entry name" value="HisKA"/>
    <property type="match status" value="1"/>
</dbReference>
<evidence type="ECO:0000256" key="8">
    <source>
        <dbReference type="ARBA" id="ARBA00022991"/>
    </source>
</evidence>
<dbReference type="InterPro" id="IPR005467">
    <property type="entry name" value="His_kinase_dom"/>
</dbReference>
<organism evidence="13 14">
    <name type="scientific">Mesoflavibacter profundi</name>
    <dbReference type="NCBI Taxonomy" id="2708110"/>
    <lineage>
        <taxon>Bacteria</taxon>
        <taxon>Pseudomonadati</taxon>
        <taxon>Bacteroidota</taxon>
        <taxon>Flavobacteriia</taxon>
        <taxon>Flavobacteriales</taxon>
        <taxon>Flavobacteriaceae</taxon>
        <taxon>Mesoflavibacter</taxon>
    </lineage>
</organism>
<dbReference type="SMART" id="SM00065">
    <property type="entry name" value="GAF"/>
    <property type="match status" value="1"/>
</dbReference>
<keyword evidence="14" id="KW-1185">Reference proteome</keyword>
<dbReference type="Gene3D" id="3.30.450.20">
    <property type="entry name" value="PAS domain"/>
    <property type="match status" value="1"/>
</dbReference>
<comment type="caution">
    <text evidence="13">The sequence shown here is derived from an EMBL/GenBank/DDBJ whole genome shotgun (WGS) entry which is preliminary data.</text>
</comment>
<keyword evidence="13" id="KW-0547">Nucleotide-binding</keyword>
<keyword evidence="4" id="KW-0600">Photoreceptor protein</keyword>
<evidence type="ECO:0000259" key="12">
    <source>
        <dbReference type="PROSITE" id="PS50109"/>
    </source>
</evidence>
<keyword evidence="6" id="KW-0808">Transferase</keyword>
<dbReference type="PANTHER" id="PTHR42878:SF15">
    <property type="entry name" value="BACTERIOPHYTOCHROME"/>
    <property type="match status" value="1"/>
</dbReference>
<evidence type="ECO:0000256" key="10">
    <source>
        <dbReference type="SAM" id="Coils"/>
    </source>
</evidence>
<dbReference type="InterPro" id="IPR003594">
    <property type="entry name" value="HATPase_dom"/>
</dbReference>
<comment type="similarity">
    <text evidence="2">In the N-terminal section; belongs to the phytochrome family.</text>
</comment>
<evidence type="ECO:0000256" key="4">
    <source>
        <dbReference type="ARBA" id="ARBA00022543"/>
    </source>
</evidence>
<dbReference type="InterPro" id="IPR001294">
    <property type="entry name" value="Phytochrome"/>
</dbReference>
<dbReference type="Gene3D" id="3.30.450.40">
    <property type="match status" value="1"/>
</dbReference>
<comment type="catalytic activity">
    <reaction evidence="1">
        <text>ATP + protein L-histidine = ADP + protein N-phospho-L-histidine.</text>
        <dbReference type="EC" id="2.7.13.3"/>
    </reaction>
</comment>
<dbReference type="Gene3D" id="3.30.450.270">
    <property type="match status" value="1"/>
</dbReference>
<dbReference type="Proteomes" id="UP001149142">
    <property type="component" value="Unassembled WGS sequence"/>
</dbReference>
<dbReference type="InterPro" id="IPR016132">
    <property type="entry name" value="Phyto_chromo_attachment"/>
</dbReference>
<dbReference type="InterPro" id="IPR029016">
    <property type="entry name" value="GAF-like_dom_sf"/>
</dbReference>
<dbReference type="PANTHER" id="PTHR42878">
    <property type="entry name" value="TWO-COMPONENT HISTIDINE KINASE"/>
    <property type="match status" value="1"/>
</dbReference>
<evidence type="ECO:0000256" key="7">
    <source>
        <dbReference type="ARBA" id="ARBA00022777"/>
    </source>
</evidence>
<keyword evidence="13" id="KW-0067">ATP-binding</keyword>
<dbReference type="Pfam" id="PF08446">
    <property type="entry name" value="PAS_2"/>
    <property type="match status" value="1"/>
</dbReference>
<dbReference type="SUPFAM" id="SSF55781">
    <property type="entry name" value="GAF domain-like"/>
    <property type="match status" value="2"/>
</dbReference>
<protein>
    <recommendedName>
        <fullName evidence="3">histidine kinase</fullName>
        <ecNumber evidence="3">2.7.13.3</ecNumber>
    </recommendedName>
</protein>
<gene>
    <name evidence="13" type="ORF">OOZ35_03345</name>
</gene>
<proteinExistence type="inferred from homology"/>